<keyword evidence="3" id="KW-1185">Reference proteome</keyword>
<name>A0ABC9YUL9_9NOCA</name>
<sequence length="126" mass="13703">MWNTRDFDALDAVIAADAVDHDPQNPYAAERGPEPQKRLIRMYLAAFPDCAMRVDAQIAEADAVVTRWTATGTNDGDFMGMPATGKSVTTQGISISHFQGGKVVESWNCWDTLGLLQQLGVFPATT</sequence>
<reference evidence="3" key="1">
    <citation type="submission" date="2015-07" db="EMBL/GenBank/DDBJ databases">
        <title>Nocardia seriolae U-1 whole genome shotgun sequence.</title>
        <authorList>
            <person name="Imajoh M."/>
            <person name="Fukumoto Y."/>
            <person name="Sukeda M."/>
            <person name="Yamane J."/>
            <person name="Yamasaki K."/>
            <person name="Shimizu M."/>
            <person name="Ohnishi K."/>
            <person name="Oshima S."/>
        </authorList>
    </citation>
    <scope>NUCLEOTIDE SEQUENCE [LARGE SCALE GENOMIC DNA]</scope>
    <source>
        <strain evidence="3">U-1</strain>
    </source>
</reference>
<dbReference type="Proteomes" id="UP000037179">
    <property type="component" value="Unassembled WGS sequence"/>
</dbReference>
<evidence type="ECO:0000313" key="2">
    <source>
        <dbReference type="EMBL" id="GAP29154.1"/>
    </source>
</evidence>
<dbReference type="RefSeq" id="WP_158660780.1">
    <property type="nucleotide sequence ID" value="NZ_CP073655.1"/>
</dbReference>
<dbReference type="PANTHER" id="PTHR38436:SF1">
    <property type="entry name" value="ESTER CYCLASE"/>
    <property type="match status" value="1"/>
</dbReference>
<gene>
    <name evidence="1" type="ORF">NS506_03130</name>
    <name evidence="2" type="ORF">NSK11_contig00050-0020</name>
</gene>
<evidence type="ECO:0000313" key="3">
    <source>
        <dbReference type="Proteomes" id="UP000037179"/>
    </source>
</evidence>
<proteinExistence type="predicted"/>
<dbReference type="Proteomes" id="UP000180166">
    <property type="component" value="Chromosome"/>
</dbReference>
<dbReference type="SUPFAM" id="SSF54427">
    <property type="entry name" value="NTF2-like"/>
    <property type="match status" value="1"/>
</dbReference>
<reference evidence="1 4" key="3">
    <citation type="submission" date="2016-10" db="EMBL/GenBank/DDBJ databases">
        <title>Genome sequence of Nocardia seriolae strain EM150506, isolated from Anguila japonica.</title>
        <authorList>
            <person name="Han H.-J."/>
        </authorList>
    </citation>
    <scope>NUCLEOTIDE SEQUENCE [LARGE SCALE GENOMIC DNA]</scope>
    <source>
        <strain evidence="1 4">EM150506</strain>
    </source>
</reference>
<protein>
    <recommendedName>
        <fullName evidence="5">Ester cyclase</fullName>
    </recommendedName>
</protein>
<organism evidence="2 3">
    <name type="scientific">Nocardia seriolae</name>
    <dbReference type="NCBI Taxonomy" id="37332"/>
    <lineage>
        <taxon>Bacteria</taxon>
        <taxon>Bacillati</taxon>
        <taxon>Actinomycetota</taxon>
        <taxon>Actinomycetes</taxon>
        <taxon>Mycobacteriales</taxon>
        <taxon>Nocardiaceae</taxon>
        <taxon>Nocardia</taxon>
    </lineage>
</organism>
<dbReference type="InterPro" id="IPR032710">
    <property type="entry name" value="NTF2-like_dom_sf"/>
</dbReference>
<dbReference type="EMBL" id="BBYQ01000050">
    <property type="protein sequence ID" value="GAP29154.1"/>
    <property type="molecule type" value="Genomic_DNA"/>
</dbReference>
<dbReference type="KEGG" id="nsr:NS506_03130"/>
<dbReference type="PANTHER" id="PTHR38436">
    <property type="entry name" value="POLYKETIDE CYCLASE SNOAL-LIKE DOMAIN"/>
    <property type="match status" value="1"/>
</dbReference>
<dbReference type="AlphaFoldDB" id="A0ABC9YUL9"/>
<dbReference type="EMBL" id="CP017839">
    <property type="protein sequence ID" value="APA97186.1"/>
    <property type="molecule type" value="Genomic_DNA"/>
</dbReference>
<dbReference type="Gene3D" id="3.10.450.50">
    <property type="match status" value="1"/>
</dbReference>
<evidence type="ECO:0008006" key="5">
    <source>
        <dbReference type="Google" id="ProtNLM"/>
    </source>
</evidence>
<accession>A0ABC9YUL9</accession>
<dbReference type="Pfam" id="PF07366">
    <property type="entry name" value="SnoaL"/>
    <property type="match status" value="1"/>
</dbReference>
<reference evidence="2 3" key="2">
    <citation type="journal article" date="2016" name="Genome Announc.">
        <title>Draft Genome Sequence of Erythromycin- and Oxytetracycline-Sensitive Nocardia seriolae Strain U-1 (NBRC 110359).</title>
        <authorList>
            <person name="Imajoh M."/>
            <person name="Sukeda M."/>
            <person name="Shimizu M."/>
            <person name="Yamane J."/>
            <person name="Ohnishi K."/>
            <person name="Oshima S."/>
        </authorList>
    </citation>
    <scope>NUCLEOTIDE SEQUENCE [LARGE SCALE GENOMIC DNA]</scope>
    <source>
        <strain evidence="2 3">U-1</strain>
    </source>
</reference>
<evidence type="ECO:0000313" key="1">
    <source>
        <dbReference type="EMBL" id="APA97186.1"/>
    </source>
</evidence>
<dbReference type="InterPro" id="IPR009959">
    <property type="entry name" value="Cyclase_SnoaL-like"/>
</dbReference>
<evidence type="ECO:0000313" key="4">
    <source>
        <dbReference type="Proteomes" id="UP000180166"/>
    </source>
</evidence>